<comment type="caution">
    <text evidence="1">The sequence shown here is derived from an EMBL/GenBank/DDBJ whole genome shotgun (WGS) entry which is preliminary data.</text>
</comment>
<gene>
    <name evidence="1" type="ORF">QWZ15_03400</name>
</gene>
<accession>A0ABT8C3B4</accession>
<keyword evidence="2" id="KW-1185">Reference proteome</keyword>
<dbReference type="EMBL" id="JAUFQS010000004">
    <property type="protein sequence ID" value="MDN3686867.1"/>
    <property type="molecule type" value="Genomic_DNA"/>
</dbReference>
<name>A0ABT8C3B4_9BACT</name>
<dbReference type="RefSeq" id="WP_163383787.1">
    <property type="nucleotide sequence ID" value="NZ_JAUFQS010000004.1"/>
</dbReference>
<proteinExistence type="predicted"/>
<sequence>MDPIFKKLNFKSQEKVVLVDAPESFKQHIEAIKALTQTSDGQKEEVIEFALVFGKTKAEMEANVRTILSKLTSDAIFWVAYPKSNSKTYRSDYNRDSGWELLGDWGMEPVRQVAIDQDWSALRFRKVENIRQLTRKFGLITEKRKP</sequence>
<protein>
    <recommendedName>
        <fullName evidence="3">DUF3052 domain-containing protein</fullName>
    </recommendedName>
</protein>
<evidence type="ECO:0000313" key="1">
    <source>
        <dbReference type="EMBL" id="MDN3686867.1"/>
    </source>
</evidence>
<evidence type="ECO:0008006" key="3">
    <source>
        <dbReference type="Google" id="ProtNLM"/>
    </source>
</evidence>
<reference evidence="2" key="1">
    <citation type="journal article" date="2019" name="Int. J. Syst. Evol. Microbiol.">
        <title>The Global Catalogue of Microorganisms (GCM) 10K type strain sequencing project: providing services to taxonomists for standard genome sequencing and annotation.</title>
        <authorList>
            <consortium name="The Broad Institute Genomics Platform"/>
            <consortium name="The Broad Institute Genome Sequencing Center for Infectious Disease"/>
            <person name="Wu L."/>
            <person name="Ma J."/>
        </authorList>
    </citation>
    <scope>NUCLEOTIDE SEQUENCE [LARGE SCALE GENOMIC DNA]</scope>
    <source>
        <strain evidence="2">CECT 7706</strain>
    </source>
</reference>
<dbReference type="Proteomes" id="UP001236663">
    <property type="component" value="Unassembled WGS sequence"/>
</dbReference>
<evidence type="ECO:0000313" key="2">
    <source>
        <dbReference type="Proteomes" id="UP001236663"/>
    </source>
</evidence>
<organism evidence="1 2">
    <name type="scientific">Cyclobacterium jeungdonense</name>
    <dbReference type="NCBI Taxonomy" id="708087"/>
    <lineage>
        <taxon>Bacteria</taxon>
        <taxon>Pseudomonadati</taxon>
        <taxon>Bacteroidota</taxon>
        <taxon>Cytophagia</taxon>
        <taxon>Cytophagales</taxon>
        <taxon>Cyclobacteriaceae</taxon>
        <taxon>Cyclobacterium</taxon>
    </lineage>
</organism>